<evidence type="ECO:0000313" key="3">
    <source>
        <dbReference type="EMBL" id="JAF98461.1"/>
    </source>
</evidence>
<dbReference type="EMBL" id="GBHO01045142">
    <property type="protein sequence ID" value="JAF98461.1"/>
    <property type="molecule type" value="Transcribed_RNA"/>
</dbReference>
<dbReference type="EMBL" id="GBHO01042344">
    <property type="protein sequence ID" value="JAG01260.1"/>
    <property type="molecule type" value="Transcribed_RNA"/>
</dbReference>
<evidence type="ECO:0000313" key="5">
    <source>
        <dbReference type="EMBL" id="JAG01256.1"/>
    </source>
</evidence>
<proteinExistence type="predicted"/>
<reference evidence="8" key="3">
    <citation type="submission" date="2014-09" db="EMBL/GenBank/DDBJ databases">
        <authorList>
            <person name="Magalhaes I.L.F."/>
            <person name="Oliveira U."/>
            <person name="Santos F.R."/>
            <person name="Vidigal T.H.D.A."/>
            <person name="Brescovit A.D."/>
            <person name="Santos A.J."/>
        </authorList>
    </citation>
    <scope>NUCLEOTIDE SEQUENCE</scope>
</reference>
<gene>
    <name evidence="5" type="primary">CHLP_0</name>
    <name evidence="3" type="synonym">CHLP_1</name>
    <name evidence="4" type="synonym">CHLP_2</name>
    <name evidence="2" type="synonym">CHLP_3</name>
    <name evidence="6" type="synonym">CHLP_4</name>
    <name evidence="7" type="synonym">CHLP_5</name>
    <name evidence="5" type="ORF">CM83_65828</name>
    <name evidence="6" type="ORF">CM83_65830</name>
    <name evidence="7" type="ORF">CM83_65832</name>
    <name evidence="4" type="ORF">CM83_65835</name>
    <name evidence="2" type="ORF">CM83_65836</name>
    <name evidence="3" type="ORF">CM83_65837</name>
</gene>
<dbReference type="EMBL" id="GBHO01042348">
    <property type="protein sequence ID" value="JAG01256.1"/>
    <property type="molecule type" value="Transcribed_RNA"/>
</dbReference>
<dbReference type="EMBL" id="GBHO01042352">
    <property type="protein sequence ID" value="JAG01252.1"/>
    <property type="molecule type" value="Transcribed_RNA"/>
</dbReference>
<organism evidence="5">
    <name type="scientific">Lygus hesperus</name>
    <name type="common">Western plant bug</name>
    <dbReference type="NCBI Taxonomy" id="30085"/>
    <lineage>
        <taxon>Eukaryota</taxon>
        <taxon>Metazoa</taxon>
        <taxon>Ecdysozoa</taxon>
        <taxon>Arthropoda</taxon>
        <taxon>Hexapoda</taxon>
        <taxon>Insecta</taxon>
        <taxon>Pterygota</taxon>
        <taxon>Neoptera</taxon>
        <taxon>Paraneoptera</taxon>
        <taxon>Hemiptera</taxon>
        <taxon>Heteroptera</taxon>
        <taxon>Panheteroptera</taxon>
        <taxon>Cimicomorpha</taxon>
        <taxon>Miridae</taxon>
        <taxon>Mirini</taxon>
        <taxon>Lygus</taxon>
    </lineage>
</organism>
<dbReference type="EMBL" id="GBHO01042346">
    <property type="protein sequence ID" value="JAG01258.1"/>
    <property type="molecule type" value="Transcribed_RNA"/>
</dbReference>
<evidence type="ECO:0000313" key="6">
    <source>
        <dbReference type="EMBL" id="JAG01258.1"/>
    </source>
</evidence>
<dbReference type="AlphaFoldDB" id="A0A0A9W1F3"/>
<dbReference type="EMBL" id="GBRD01017268">
    <property type="protein sequence ID" value="JAG48559.1"/>
    <property type="molecule type" value="Transcribed_RNA"/>
</dbReference>
<evidence type="ECO:0000313" key="4">
    <source>
        <dbReference type="EMBL" id="JAG01252.1"/>
    </source>
</evidence>
<dbReference type="EMBL" id="GBRD01003721">
    <property type="protein sequence ID" value="JAG62100.1"/>
    <property type="molecule type" value="Transcribed_RNA"/>
</dbReference>
<dbReference type="EMBL" id="GBRD01003722">
    <property type="protein sequence ID" value="JAG62099.1"/>
    <property type="molecule type" value="Transcribed_RNA"/>
</dbReference>
<dbReference type="EMBL" id="GBRD01017271">
    <property type="protein sequence ID" value="JAG48556.1"/>
    <property type="molecule type" value="Transcribed_RNA"/>
</dbReference>
<evidence type="ECO:0000313" key="7">
    <source>
        <dbReference type="EMBL" id="JAG01260.1"/>
    </source>
</evidence>
<feature type="compositionally biased region" description="Basic and acidic residues" evidence="1">
    <location>
        <begin position="20"/>
        <end position="32"/>
    </location>
</feature>
<evidence type="ECO:0000313" key="8">
    <source>
        <dbReference type="EMBL" id="JAG48555.1"/>
    </source>
</evidence>
<accession>A0A0A9W1F3</accession>
<sequence length="134" mass="14891">MPRIKRFSKGWKGFLGKSPQDLRQDVEAERPSDFATPSTSFQVGNEPLSGRSFSSSSKFEADFEKYERFDSTEEYDIVDVNKISEAIGAVACCKACGGEISMSVVRRYGLAANIVSARLVRFKLIFSTLLLLGF</sequence>
<dbReference type="EMBL" id="GBRD01017272">
    <property type="protein sequence ID" value="JAG48555.1"/>
    <property type="molecule type" value="Transcribed_RNA"/>
</dbReference>
<name>A0A0A9W1F3_LYGHE</name>
<dbReference type="EMBL" id="GBRD01017270">
    <property type="protein sequence ID" value="JAG48557.1"/>
    <property type="molecule type" value="Transcribed_RNA"/>
</dbReference>
<feature type="region of interest" description="Disordered" evidence="1">
    <location>
        <begin position="1"/>
        <end position="37"/>
    </location>
</feature>
<dbReference type="EMBL" id="GBRD01017269">
    <property type="protein sequence ID" value="JAG48558.1"/>
    <property type="molecule type" value="Transcribed_RNA"/>
</dbReference>
<protein>
    <submittedName>
        <fullName evidence="5">Geranylgeranyl diphosphate reductase, chloroplastic</fullName>
    </submittedName>
</protein>
<reference evidence="5" key="1">
    <citation type="journal article" date="2014" name="PLoS ONE">
        <title>Transcriptome-Based Identification of ABC Transporters in the Western Tarnished Plant Bug Lygus hesperus.</title>
        <authorList>
            <person name="Hull J.J."/>
            <person name="Chaney K."/>
            <person name="Geib S.M."/>
            <person name="Fabrick J.A."/>
            <person name="Brent C.S."/>
            <person name="Walsh D."/>
            <person name="Lavine L.C."/>
        </authorList>
    </citation>
    <scope>NUCLEOTIDE SEQUENCE</scope>
</reference>
<dbReference type="EMBL" id="GBHO01045145">
    <property type="protein sequence ID" value="JAF98458.1"/>
    <property type="molecule type" value="Transcribed_RNA"/>
</dbReference>
<dbReference type="EMBL" id="GBRD01003720">
    <property type="protein sequence ID" value="JAG62101.1"/>
    <property type="molecule type" value="Transcribed_RNA"/>
</dbReference>
<evidence type="ECO:0000256" key="1">
    <source>
        <dbReference type="SAM" id="MobiDB-lite"/>
    </source>
</evidence>
<reference evidence="5" key="2">
    <citation type="submission" date="2014-07" db="EMBL/GenBank/DDBJ databases">
        <authorList>
            <person name="Hull J."/>
        </authorList>
    </citation>
    <scope>NUCLEOTIDE SEQUENCE</scope>
</reference>
<evidence type="ECO:0000313" key="2">
    <source>
        <dbReference type="EMBL" id="JAF98458.1"/>
    </source>
</evidence>